<sequence length="55" mass="6110">MRTTCSARWGEFDCKVPNLAPGWYYNGVIIDSSNIESETDETNNVGSSVNPELIQ</sequence>
<organism evidence="2 3">
    <name type="scientific">Nannocystis radixulma</name>
    <dbReference type="NCBI Taxonomy" id="2995305"/>
    <lineage>
        <taxon>Bacteria</taxon>
        <taxon>Pseudomonadati</taxon>
        <taxon>Myxococcota</taxon>
        <taxon>Polyangia</taxon>
        <taxon>Nannocystales</taxon>
        <taxon>Nannocystaceae</taxon>
        <taxon>Nannocystis</taxon>
    </lineage>
</organism>
<protein>
    <recommendedName>
        <fullName evidence="4">CARDB domain-containing protein</fullName>
    </recommendedName>
</protein>
<feature type="region of interest" description="Disordered" evidence="1">
    <location>
        <begin position="36"/>
        <end position="55"/>
    </location>
</feature>
<dbReference type="Gene3D" id="2.60.40.10">
    <property type="entry name" value="Immunoglobulins"/>
    <property type="match status" value="1"/>
</dbReference>
<name>A0ABT5BCX5_9BACT</name>
<gene>
    <name evidence="2" type="ORF">POL58_29745</name>
</gene>
<evidence type="ECO:0000313" key="3">
    <source>
        <dbReference type="Proteomes" id="UP001217838"/>
    </source>
</evidence>
<proteinExistence type="predicted"/>
<evidence type="ECO:0000313" key="2">
    <source>
        <dbReference type="EMBL" id="MDC0671966.1"/>
    </source>
</evidence>
<dbReference type="InterPro" id="IPR013783">
    <property type="entry name" value="Ig-like_fold"/>
</dbReference>
<dbReference type="RefSeq" id="WP_272002956.1">
    <property type="nucleotide sequence ID" value="NZ_JAQNDN010000019.1"/>
</dbReference>
<reference evidence="2 3" key="1">
    <citation type="submission" date="2022-11" db="EMBL/GenBank/DDBJ databases">
        <title>Minimal conservation of predation-associated metabolite biosynthetic gene clusters underscores biosynthetic potential of Myxococcota including descriptions for ten novel species: Archangium lansinium sp. nov., Myxococcus landrumus sp. nov., Nannocystis bai.</title>
        <authorList>
            <person name="Ahearne A."/>
            <person name="Stevens C."/>
            <person name="Dowd S."/>
        </authorList>
    </citation>
    <scope>NUCLEOTIDE SEQUENCE [LARGE SCALE GENOMIC DNA]</scope>
    <source>
        <strain evidence="2 3">NCELM</strain>
    </source>
</reference>
<evidence type="ECO:0008006" key="4">
    <source>
        <dbReference type="Google" id="ProtNLM"/>
    </source>
</evidence>
<evidence type="ECO:0000256" key="1">
    <source>
        <dbReference type="SAM" id="MobiDB-lite"/>
    </source>
</evidence>
<dbReference type="EMBL" id="JAQNDN010000019">
    <property type="protein sequence ID" value="MDC0671966.1"/>
    <property type="molecule type" value="Genomic_DNA"/>
</dbReference>
<accession>A0ABT5BCX5</accession>
<comment type="caution">
    <text evidence="2">The sequence shown here is derived from an EMBL/GenBank/DDBJ whole genome shotgun (WGS) entry which is preliminary data.</text>
</comment>
<keyword evidence="3" id="KW-1185">Reference proteome</keyword>
<dbReference type="Proteomes" id="UP001217838">
    <property type="component" value="Unassembled WGS sequence"/>
</dbReference>